<keyword evidence="1" id="KW-0812">Transmembrane</keyword>
<feature type="transmembrane region" description="Helical" evidence="1">
    <location>
        <begin position="6"/>
        <end position="26"/>
    </location>
</feature>
<evidence type="ECO:0000256" key="1">
    <source>
        <dbReference type="SAM" id="Phobius"/>
    </source>
</evidence>
<dbReference type="AlphaFoldDB" id="A0A2N0D2X0"/>
<evidence type="ECO:0000313" key="2">
    <source>
        <dbReference type="EMBL" id="PKA40461.1"/>
    </source>
</evidence>
<name>A0A2N0D2X0_RHISU</name>
<gene>
    <name evidence="2" type="ORF">CWR43_28220</name>
</gene>
<sequence>MTDSWLSYIGPLVGVIGLILTIWWKVEGKIDRADGKADKAFADLAAYRTHVAETYTTKSGMKEIKDEILGAVSGIRDDVRHLATRIDGMHEAQNKPRPARRAAE</sequence>
<keyword evidence="1" id="KW-1133">Transmembrane helix</keyword>
<keyword evidence="1" id="KW-0472">Membrane</keyword>
<reference evidence="2 3" key="2">
    <citation type="submission" date="2017-12" db="EMBL/GenBank/DDBJ databases">
        <title>Genome sequence of Rhizobium sullae HCNT1 isolated from Sulla coronaria nodules and featuring peculiar denitrification phenotypes.</title>
        <authorList>
            <person name="De Diego-Diaz B."/>
            <person name="Treu L."/>
            <person name="Campanaro S."/>
            <person name="Da Silva Duarte V."/>
            <person name="Basaglia M."/>
            <person name="Favaro L."/>
            <person name="Casella S."/>
            <person name="Squartini A."/>
        </authorList>
    </citation>
    <scope>NUCLEOTIDE SEQUENCE [LARGE SCALE GENOMIC DNA]</scope>
    <source>
        <strain evidence="2 3">HCNT1</strain>
    </source>
</reference>
<organism evidence="2 3">
    <name type="scientific">Rhizobium sullae</name>
    <name type="common">Rhizobium hedysari</name>
    <dbReference type="NCBI Taxonomy" id="50338"/>
    <lineage>
        <taxon>Bacteria</taxon>
        <taxon>Pseudomonadati</taxon>
        <taxon>Pseudomonadota</taxon>
        <taxon>Alphaproteobacteria</taxon>
        <taxon>Hyphomicrobiales</taxon>
        <taxon>Rhizobiaceae</taxon>
        <taxon>Rhizobium/Agrobacterium group</taxon>
        <taxon>Rhizobium</taxon>
    </lineage>
</organism>
<dbReference type="RefSeq" id="WP_100772705.1">
    <property type="nucleotide sequence ID" value="NZ_PIQN01000022.1"/>
</dbReference>
<proteinExistence type="predicted"/>
<protein>
    <submittedName>
        <fullName evidence="2">Uncharacterized protein</fullName>
    </submittedName>
</protein>
<evidence type="ECO:0000313" key="3">
    <source>
        <dbReference type="Proteomes" id="UP000232164"/>
    </source>
</evidence>
<accession>A0A2N0D2X0</accession>
<dbReference type="Proteomes" id="UP000232164">
    <property type="component" value="Unassembled WGS sequence"/>
</dbReference>
<reference evidence="2 3" key="1">
    <citation type="submission" date="2017-11" db="EMBL/GenBank/DDBJ databases">
        <authorList>
            <person name="Han C.G."/>
        </authorList>
    </citation>
    <scope>NUCLEOTIDE SEQUENCE [LARGE SCALE GENOMIC DNA]</scope>
    <source>
        <strain evidence="2 3">HCNT1</strain>
    </source>
</reference>
<dbReference type="EMBL" id="PIQN01000022">
    <property type="protein sequence ID" value="PKA40461.1"/>
    <property type="molecule type" value="Genomic_DNA"/>
</dbReference>
<comment type="caution">
    <text evidence="2">The sequence shown here is derived from an EMBL/GenBank/DDBJ whole genome shotgun (WGS) entry which is preliminary data.</text>
</comment>